<name>A0AA91FJ68_FAUOS</name>
<protein>
    <recommendedName>
        <fullName evidence="2">Helicase/UvrB N-terminal domain-containing protein</fullName>
    </recommendedName>
</protein>
<dbReference type="EMBL" id="LZMT01000036">
    <property type="protein sequence ID" value="OBX61762.1"/>
    <property type="molecule type" value="Genomic_DNA"/>
</dbReference>
<organism evidence="1">
    <name type="scientific">Faucicola osloensis</name>
    <name type="common">Moraxella osloensis</name>
    <dbReference type="NCBI Taxonomy" id="34062"/>
    <lineage>
        <taxon>Bacteria</taxon>
        <taxon>Pseudomonadati</taxon>
        <taxon>Pseudomonadota</taxon>
        <taxon>Gammaproteobacteria</taxon>
        <taxon>Moraxellales</taxon>
        <taxon>Moraxellaceae</taxon>
        <taxon>Faucicola</taxon>
    </lineage>
</organism>
<gene>
    <name evidence="1" type="ORF">A9299_11480</name>
</gene>
<comment type="caution">
    <text evidence="1">The sequence shown here is derived from an EMBL/GenBank/DDBJ whole genome shotgun (WGS) entry which is preliminary data.</text>
</comment>
<dbReference type="SUPFAM" id="SSF52540">
    <property type="entry name" value="P-loop containing nucleoside triphosphate hydrolases"/>
    <property type="match status" value="1"/>
</dbReference>
<evidence type="ECO:0000313" key="1">
    <source>
        <dbReference type="EMBL" id="OBX61762.1"/>
    </source>
</evidence>
<reference evidence="1" key="1">
    <citation type="submission" date="2016-06" db="EMBL/GenBank/DDBJ databases">
        <title>Draft genome of Moraxella osloensis CCUG 67237.</title>
        <authorList>
            <person name="Salva-Serra F."/>
            <person name="Engstrom-Jakobsson H."/>
            <person name="Thorell K."/>
            <person name="Gonzales-Siles L."/>
            <person name="Karlsson R."/>
            <person name="Boulund F."/>
            <person name="Engstrand L."/>
            <person name="Kristiansson E."/>
            <person name="Moore E."/>
        </authorList>
    </citation>
    <scope>NUCLEOTIDE SEQUENCE [LARGE SCALE GENOMIC DNA]</scope>
    <source>
        <strain evidence="1">CCUG 67237</strain>
    </source>
</reference>
<accession>A0AA91FJ68</accession>
<dbReference type="InterPro" id="IPR027417">
    <property type="entry name" value="P-loop_NTPase"/>
</dbReference>
<proteinExistence type="predicted"/>
<sequence>MKQILDDILAQHKKGLVLLDMPTGTGKTYQVTDYITEHIDQLKSQNRKIIFITHLKKNLPLNELEERLIEKGKFDAYHQEVWFVQGKLDAFKINFSSCMDDLLGIFNNFKAHELDTLLTEYKQVEKTGVATVKQVFEDSIQKHIQILRDQIKQKLFEDFDTPEKRIHVLKHDSDWQWVTKLFPATLTLDKDVLFMSVSKFIYPYDTLVQSPMTLMDLLADFEVTLFIDEIDASKLKLQDYIIEQGLKKPIDLVYTLSQISMVLSNSRFPDTLLPEHKLDKQPDDPATIEQNLKEKCLKVTDDFQLSLSLKNRQSPAQSAFIFYDNKPLYLANAQHQVLTLTAEAPKGTLWIDTVKKTVDHDKESLTLGNLLGDASQAIGYFKGGMYMLANNYHANYRIDGITFDNAVKSYLNHFEFKESSFKNLVYEIQYARLTNKWKLKPSGLERDKDDPLRFHEQGFSYHTIIDSADHVGHSIVDTYSFPYSPEALMLGWCSNFMVVGVSATANIPSRLGNYDLHYLEQRLKKDPEAQFIRTDNGQQQRISDQVKVSTCHYYRANIQVEAHGLAESEDEIAVKDAYIKLFGGEASEDVVQDLFNTAPIKSEDTRLHQLKQFYKIFELWTCYHQQQINAFLVLFSKGYAKELAFIKKYCSLLSQNLALPNTAEEEIVCIVGLNSEDRIEAVKADLSKGQRRFVISTYATLGAGVNIQYDIPAHLAEQIVTINEREPNDKMDFDGLYLDKPTRLITHLNWGSDISQKDLVNLIFQLEYLKLSDLSVESFDKHLQNAFNAYAKTGFPQSVERLTNFKDYKAYMMQVLIQAIGRICRTNRKCPTIRLHIDQALTQHWFDEFNEDHMLPEFKKISEFIKKQNKQPNTLELAMQQQDFQKIRAFIDQMKAKISACTLTPEFIGQWQNLREIVLQHPQRIANISSAYDFLYTKFDQPKRSYYYLAEDDYDECKLIPYATANSYEASNASARLDRLMKHPGIYQHFVEKGYVTELVESRYWIQPILFNNIYKGALGEVGGRYLWESYNLPQLQELPTKHFELFDYQVAEGIYVDFKNWKPSTQDGQSEREKIYQKMHKTGAKLVFLINIVADTEQFTTPFRTYPHPDKGREQLIVEMPYFTRNENVADIEQLKLIRELIKGYQTL</sequence>
<evidence type="ECO:0008006" key="2">
    <source>
        <dbReference type="Google" id="ProtNLM"/>
    </source>
</evidence>
<dbReference type="AlphaFoldDB" id="A0AA91FJ68"/>